<evidence type="ECO:0000259" key="1">
    <source>
        <dbReference type="Pfam" id="PF07171"/>
    </source>
</evidence>
<name>A0A645FE25_9ZZZZ</name>
<dbReference type="AlphaFoldDB" id="A0A645FE25"/>
<protein>
    <recommendedName>
        <fullName evidence="1">Microcystin LR degradation protein MlrC C-terminal domain-containing protein</fullName>
    </recommendedName>
</protein>
<feature type="domain" description="Microcystin LR degradation protein MlrC C-terminal" evidence="1">
    <location>
        <begin position="3"/>
        <end position="153"/>
    </location>
</feature>
<reference evidence="2" key="1">
    <citation type="submission" date="2019-08" db="EMBL/GenBank/DDBJ databases">
        <authorList>
            <person name="Kucharzyk K."/>
            <person name="Murdoch R.W."/>
            <person name="Higgins S."/>
            <person name="Loffler F."/>
        </authorList>
    </citation>
    <scope>NUCLEOTIDE SEQUENCE</scope>
</reference>
<proteinExistence type="predicted"/>
<sequence>MKKSFLFAAITDPKAQAKLNEGNLGEEMHITLGTNYDEMSKSVELDVVIKSKGDVIRPISMGDSNVELYNKFGNCVVVNVKGTSIDIIVSNHRQSYAHAIQFKHAGVNWLDYDVTVVKQGYIFPELKENSQFYVMSLTDGATPQDTASIPFKRIMRPMFPVDNI</sequence>
<dbReference type="EMBL" id="VSSQ01058516">
    <property type="protein sequence ID" value="MPN12220.1"/>
    <property type="molecule type" value="Genomic_DNA"/>
</dbReference>
<gene>
    <name evidence="2" type="ORF">SDC9_159532</name>
</gene>
<comment type="caution">
    <text evidence="2">The sequence shown here is derived from an EMBL/GenBank/DDBJ whole genome shotgun (WGS) entry which is preliminary data.</text>
</comment>
<accession>A0A645FE25</accession>
<dbReference type="InterPro" id="IPR010799">
    <property type="entry name" value="MlrC_C"/>
</dbReference>
<dbReference type="Pfam" id="PF07171">
    <property type="entry name" value="MlrC_C"/>
    <property type="match status" value="1"/>
</dbReference>
<evidence type="ECO:0000313" key="2">
    <source>
        <dbReference type="EMBL" id="MPN12220.1"/>
    </source>
</evidence>
<organism evidence="2">
    <name type="scientific">bioreactor metagenome</name>
    <dbReference type="NCBI Taxonomy" id="1076179"/>
    <lineage>
        <taxon>unclassified sequences</taxon>
        <taxon>metagenomes</taxon>
        <taxon>ecological metagenomes</taxon>
    </lineage>
</organism>